<reference evidence="2" key="1">
    <citation type="submission" date="2023-01" db="EMBL/GenBank/DDBJ databases">
        <title>Genome assembly of the deep-sea coral Lophelia pertusa.</title>
        <authorList>
            <person name="Herrera S."/>
            <person name="Cordes E."/>
        </authorList>
    </citation>
    <scope>NUCLEOTIDE SEQUENCE</scope>
    <source>
        <strain evidence="2">USNM1676648</strain>
        <tissue evidence="2">Polyp</tissue>
    </source>
</reference>
<sequence>MSILERRQSEEVEAKLLQAQAEKEAMSKNMQIMKEAGMNNQRQYQQQLNASVEREKQAKPSLAEYEAMKSCEEDIDSEALHLARAGKNCCVEIVFNMPSKFNGTFQPDCQANCVSESLKALVNMILEGPSIKKTAVEENPVEENPSKMTC</sequence>
<organism evidence="2 3">
    <name type="scientific">Desmophyllum pertusum</name>
    <dbReference type="NCBI Taxonomy" id="174260"/>
    <lineage>
        <taxon>Eukaryota</taxon>
        <taxon>Metazoa</taxon>
        <taxon>Cnidaria</taxon>
        <taxon>Anthozoa</taxon>
        <taxon>Hexacorallia</taxon>
        <taxon>Scleractinia</taxon>
        <taxon>Caryophylliina</taxon>
        <taxon>Caryophylliidae</taxon>
        <taxon>Desmophyllum</taxon>
    </lineage>
</organism>
<gene>
    <name evidence="2" type="ORF">OS493_004498</name>
</gene>
<proteinExistence type="predicted"/>
<evidence type="ECO:0000313" key="2">
    <source>
        <dbReference type="EMBL" id="KAJ7380913.1"/>
    </source>
</evidence>
<keyword evidence="1" id="KW-0175">Coiled coil</keyword>
<feature type="coiled-coil region" evidence="1">
    <location>
        <begin position="9"/>
        <end position="36"/>
    </location>
</feature>
<protein>
    <submittedName>
        <fullName evidence="2">Uncharacterized protein</fullName>
    </submittedName>
</protein>
<dbReference type="Proteomes" id="UP001163046">
    <property type="component" value="Unassembled WGS sequence"/>
</dbReference>
<dbReference type="AlphaFoldDB" id="A0A9W9ZFR4"/>
<evidence type="ECO:0000256" key="1">
    <source>
        <dbReference type="SAM" id="Coils"/>
    </source>
</evidence>
<dbReference type="EMBL" id="MU826351">
    <property type="protein sequence ID" value="KAJ7380913.1"/>
    <property type="molecule type" value="Genomic_DNA"/>
</dbReference>
<comment type="caution">
    <text evidence="2">The sequence shown here is derived from an EMBL/GenBank/DDBJ whole genome shotgun (WGS) entry which is preliminary data.</text>
</comment>
<keyword evidence="3" id="KW-1185">Reference proteome</keyword>
<accession>A0A9W9ZFR4</accession>
<name>A0A9W9ZFR4_9CNID</name>
<evidence type="ECO:0000313" key="3">
    <source>
        <dbReference type="Proteomes" id="UP001163046"/>
    </source>
</evidence>